<sequence length="99" mass="10657">VAIDAILNQRGEDVVCIYVAIGQKASTVASVVRTLEEHGAMEYSIVVSATAAQPAPLQYLAPYAGCAMGEDLMYRGKHVLIIYDDLSKHAVAYRAMSLL</sequence>
<evidence type="ECO:0000256" key="6">
    <source>
        <dbReference type="ARBA" id="ARBA00022840"/>
    </source>
</evidence>
<evidence type="ECO:0000259" key="11">
    <source>
        <dbReference type="Pfam" id="PF00006"/>
    </source>
</evidence>
<dbReference type="GO" id="GO:0045259">
    <property type="term" value="C:proton-transporting ATP synthase complex"/>
    <property type="evidence" value="ECO:0007669"/>
    <property type="project" value="UniProtKB-KW"/>
</dbReference>
<keyword evidence="8" id="KW-0472">Membrane</keyword>
<dbReference type="GO" id="GO:0046933">
    <property type="term" value="F:proton-transporting ATP synthase activity, rotational mechanism"/>
    <property type="evidence" value="ECO:0007669"/>
    <property type="project" value="InterPro"/>
</dbReference>
<organism evidence="12">
    <name type="scientific">mine drainage metagenome</name>
    <dbReference type="NCBI Taxonomy" id="410659"/>
    <lineage>
        <taxon>unclassified sequences</taxon>
        <taxon>metagenomes</taxon>
        <taxon>ecological metagenomes</taxon>
    </lineage>
</organism>
<feature type="domain" description="ATPase F1/V1/A1 complex alpha/beta subunit nucleotide-binding" evidence="11">
    <location>
        <begin position="3"/>
        <end position="99"/>
    </location>
</feature>
<evidence type="ECO:0000256" key="1">
    <source>
        <dbReference type="ARBA" id="ARBA00004370"/>
    </source>
</evidence>
<dbReference type="GO" id="GO:0005524">
    <property type="term" value="F:ATP binding"/>
    <property type="evidence" value="ECO:0007669"/>
    <property type="project" value="UniProtKB-KW"/>
</dbReference>
<evidence type="ECO:0000256" key="2">
    <source>
        <dbReference type="ARBA" id="ARBA00008936"/>
    </source>
</evidence>
<reference evidence="12" key="2">
    <citation type="journal article" date="2014" name="ISME J.">
        <title>Microbial stratification in low pH oxic and suboxic macroscopic growths along an acid mine drainage.</title>
        <authorList>
            <person name="Mendez-Garcia C."/>
            <person name="Mesa V."/>
            <person name="Sprenger R.R."/>
            <person name="Richter M."/>
            <person name="Diez M.S."/>
            <person name="Solano J."/>
            <person name="Bargiela R."/>
            <person name="Golyshina O.V."/>
            <person name="Manteca A."/>
            <person name="Ramos J.L."/>
            <person name="Gallego J.R."/>
            <person name="Llorente I."/>
            <person name="Martins Dos Santos V.A."/>
            <person name="Jensen O.N."/>
            <person name="Pelaez A.I."/>
            <person name="Sanchez J."/>
            <person name="Ferrer M."/>
        </authorList>
    </citation>
    <scope>NUCLEOTIDE SEQUENCE</scope>
</reference>
<keyword evidence="7" id="KW-0406">Ion transport</keyword>
<evidence type="ECO:0000256" key="4">
    <source>
        <dbReference type="ARBA" id="ARBA00022741"/>
    </source>
</evidence>
<comment type="caution">
    <text evidence="12">The sequence shown here is derived from an EMBL/GenBank/DDBJ whole genome shotgun (WGS) entry which is preliminary data.</text>
</comment>
<feature type="non-terminal residue" evidence="12">
    <location>
        <position position="1"/>
    </location>
</feature>
<dbReference type="GO" id="GO:0043531">
    <property type="term" value="F:ADP binding"/>
    <property type="evidence" value="ECO:0007669"/>
    <property type="project" value="TreeGrafter"/>
</dbReference>
<dbReference type="Gene3D" id="3.40.50.12240">
    <property type="match status" value="1"/>
</dbReference>
<evidence type="ECO:0000313" key="12">
    <source>
        <dbReference type="EMBL" id="EQD58421.1"/>
    </source>
</evidence>
<proteinExistence type="inferred from homology"/>
<keyword evidence="10" id="KW-0066">ATP synthesis</keyword>
<evidence type="ECO:0000256" key="9">
    <source>
        <dbReference type="ARBA" id="ARBA00023196"/>
    </source>
</evidence>
<evidence type="ECO:0000256" key="5">
    <source>
        <dbReference type="ARBA" id="ARBA00022781"/>
    </source>
</evidence>
<evidence type="ECO:0000256" key="8">
    <source>
        <dbReference type="ARBA" id="ARBA00023136"/>
    </source>
</evidence>
<accession>T1ACA0</accession>
<evidence type="ECO:0000256" key="10">
    <source>
        <dbReference type="ARBA" id="ARBA00023310"/>
    </source>
</evidence>
<dbReference type="Pfam" id="PF00006">
    <property type="entry name" value="ATP-synt_ab"/>
    <property type="match status" value="1"/>
</dbReference>
<keyword evidence="3" id="KW-0813">Transport</keyword>
<dbReference type="EMBL" id="AUZX01007692">
    <property type="protein sequence ID" value="EQD58421.1"/>
    <property type="molecule type" value="Genomic_DNA"/>
</dbReference>
<dbReference type="InterPro" id="IPR000194">
    <property type="entry name" value="ATPase_F1/V1/A1_a/bsu_nucl-bd"/>
</dbReference>
<dbReference type="FunFam" id="3.40.50.300:FF:002432">
    <property type="entry name" value="ATP synthase subunit alpha, mitochondrial"/>
    <property type="match status" value="1"/>
</dbReference>
<comment type="similarity">
    <text evidence="2">Belongs to the ATPase alpha/beta chains family.</text>
</comment>
<evidence type="ECO:0000256" key="3">
    <source>
        <dbReference type="ARBA" id="ARBA00022448"/>
    </source>
</evidence>
<reference evidence="12" key="1">
    <citation type="submission" date="2013-08" db="EMBL/GenBank/DDBJ databases">
        <authorList>
            <person name="Mendez C."/>
            <person name="Richter M."/>
            <person name="Ferrer M."/>
            <person name="Sanchez J."/>
        </authorList>
    </citation>
    <scope>NUCLEOTIDE SEQUENCE</scope>
</reference>
<protein>
    <submittedName>
        <fullName evidence="12">ATP synthase F1 alpha subunit</fullName>
    </submittedName>
</protein>
<comment type="subcellular location">
    <subcellularLocation>
        <location evidence="1">Membrane</location>
    </subcellularLocation>
</comment>
<name>T1ACA0_9ZZZZ</name>
<keyword evidence="5" id="KW-0375">Hydrogen ion transport</keyword>
<dbReference type="PANTHER" id="PTHR48082:SF2">
    <property type="entry name" value="ATP SYNTHASE SUBUNIT ALPHA, MITOCHONDRIAL"/>
    <property type="match status" value="1"/>
</dbReference>
<gene>
    <name evidence="12" type="ORF">B1A_10792</name>
</gene>
<evidence type="ECO:0000256" key="7">
    <source>
        <dbReference type="ARBA" id="ARBA00023065"/>
    </source>
</evidence>
<dbReference type="SUPFAM" id="SSF52540">
    <property type="entry name" value="P-loop containing nucleoside triphosphate hydrolases"/>
    <property type="match status" value="1"/>
</dbReference>
<keyword evidence="9" id="KW-0139">CF(1)</keyword>
<dbReference type="AlphaFoldDB" id="T1ACA0"/>
<keyword evidence="4" id="KW-0547">Nucleotide-binding</keyword>
<keyword evidence="6" id="KW-0067">ATP-binding</keyword>
<feature type="non-terminal residue" evidence="12">
    <location>
        <position position="99"/>
    </location>
</feature>
<dbReference type="PANTHER" id="PTHR48082">
    <property type="entry name" value="ATP SYNTHASE SUBUNIT ALPHA, MITOCHONDRIAL"/>
    <property type="match status" value="1"/>
</dbReference>
<dbReference type="InterPro" id="IPR005294">
    <property type="entry name" value="ATP_synth_F1_asu"/>
</dbReference>
<dbReference type="InterPro" id="IPR027417">
    <property type="entry name" value="P-loop_NTPase"/>
</dbReference>